<feature type="compositionally biased region" description="Acidic residues" evidence="7">
    <location>
        <begin position="838"/>
        <end position="862"/>
    </location>
</feature>
<evidence type="ECO:0000256" key="1">
    <source>
        <dbReference type="ARBA" id="ARBA00009420"/>
    </source>
</evidence>
<feature type="domain" description="Protein zer-1 homolog-like C-terminal" evidence="9">
    <location>
        <begin position="461"/>
        <end position="817"/>
    </location>
</feature>
<evidence type="ECO:0000256" key="2">
    <source>
        <dbReference type="ARBA" id="ARBA00022614"/>
    </source>
</evidence>
<dbReference type="Proteomes" id="UP001162480">
    <property type="component" value="Chromosome 1"/>
</dbReference>
<dbReference type="InterPro" id="IPR016024">
    <property type="entry name" value="ARM-type_fold"/>
</dbReference>
<keyword evidence="8" id="KW-0472">Membrane</keyword>
<feature type="compositionally biased region" description="Basic and acidic residues" evidence="7">
    <location>
        <begin position="819"/>
        <end position="836"/>
    </location>
</feature>
<dbReference type="PANTHER" id="PTHR12904:SF23">
    <property type="entry name" value="PROTEIN ZER-1 HOMOLOG"/>
    <property type="match status" value="1"/>
</dbReference>
<dbReference type="AlphaFoldDB" id="A0AA36AEQ5"/>
<evidence type="ECO:0000256" key="4">
    <source>
        <dbReference type="ARBA" id="ARBA00022786"/>
    </source>
</evidence>
<evidence type="ECO:0000259" key="9">
    <source>
        <dbReference type="Pfam" id="PF22964"/>
    </source>
</evidence>
<evidence type="ECO:0000256" key="6">
    <source>
        <dbReference type="ARBA" id="ARBA00081214"/>
    </source>
</evidence>
<dbReference type="InterPro" id="IPR056845">
    <property type="entry name" value="LRR_Zer-1"/>
</dbReference>
<name>A0AA36AEQ5_OCTVU</name>
<dbReference type="SUPFAM" id="SSF52047">
    <property type="entry name" value="RNI-like"/>
    <property type="match status" value="1"/>
</dbReference>
<keyword evidence="2" id="KW-0433">Leucine-rich repeat</keyword>
<comment type="similarity">
    <text evidence="1">Belongs to the zyg-11 family.</text>
</comment>
<dbReference type="InterPro" id="IPR055142">
    <property type="entry name" value="ZER1-like_C"/>
</dbReference>
<dbReference type="Gene3D" id="3.80.10.10">
    <property type="entry name" value="Ribonuclease Inhibitor"/>
    <property type="match status" value="1"/>
</dbReference>
<feature type="transmembrane region" description="Helical" evidence="8">
    <location>
        <begin position="12"/>
        <end position="29"/>
    </location>
</feature>
<dbReference type="InterPro" id="IPR011989">
    <property type="entry name" value="ARM-like"/>
</dbReference>
<evidence type="ECO:0000313" key="12">
    <source>
        <dbReference type="Proteomes" id="UP001162480"/>
    </source>
</evidence>
<evidence type="ECO:0000259" key="10">
    <source>
        <dbReference type="Pfam" id="PF25013"/>
    </source>
</evidence>
<evidence type="ECO:0000256" key="8">
    <source>
        <dbReference type="SAM" id="Phobius"/>
    </source>
</evidence>
<dbReference type="PANTHER" id="PTHR12904">
    <property type="match status" value="1"/>
</dbReference>
<dbReference type="SUPFAM" id="SSF48371">
    <property type="entry name" value="ARM repeat"/>
    <property type="match status" value="1"/>
</dbReference>
<evidence type="ECO:0000256" key="7">
    <source>
        <dbReference type="SAM" id="MobiDB-lite"/>
    </source>
</evidence>
<keyword evidence="12" id="KW-1185">Reference proteome</keyword>
<feature type="domain" description="Zer-1-like leucine-rich repeats region" evidence="10">
    <location>
        <begin position="240"/>
        <end position="394"/>
    </location>
</feature>
<dbReference type="InterPro" id="IPR032675">
    <property type="entry name" value="LRR_dom_sf"/>
</dbReference>
<dbReference type="GO" id="GO:0031462">
    <property type="term" value="C:Cul2-RING ubiquitin ligase complex"/>
    <property type="evidence" value="ECO:0007669"/>
    <property type="project" value="TreeGrafter"/>
</dbReference>
<dbReference type="InterPro" id="IPR051341">
    <property type="entry name" value="Zyg-11_UBL_adapter"/>
</dbReference>
<feature type="region of interest" description="Disordered" evidence="7">
    <location>
        <begin position="815"/>
        <end position="862"/>
    </location>
</feature>
<keyword evidence="3" id="KW-0677">Repeat</keyword>
<reference evidence="11" key="1">
    <citation type="submission" date="2023-08" db="EMBL/GenBank/DDBJ databases">
        <authorList>
            <person name="Alioto T."/>
            <person name="Alioto T."/>
            <person name="Gomez Garrido J."/>
        </authorList>
    </citation>
    <scope>NUCLEOTIDE SEQUENCE</scope>
</reference>
<sequence length="862" mass="98202">MFYMTLSKPFQQLVLSVYPCVYIYIYIYIHSREYCRSILPVLDAFADMAFGWPQNIPDTLQEMCLNIFVKNPEALATITEGNRYTLRPGIFLPQEICEGLLKAWRERPEELTDDILYIFEDPSRTRLAKVNLSQTSVTNDGLAYIQKHTLSDLCLLSCSNIDPSRLLFEMLNTSGYSLRTLQLGFKDLQQKSYFSELKCQMSNGEQFVHNDKLTIFNCPNLQCLSLRKVSFKSCPLLLNSVLMPLNRLTFLDLYQCELKPECFDFLSNVPKLLSLSLAQVYLPKDKIDKIIDSICKHVKGLRHLDLGMLDQRSKTNYQDPEKILSRIILGLPDLVSLDISGTNLAGEKAVTPESHRLGVRRPNTKLKEEESEETNCSIPGLHGKTLDFLGLLNCANDACERESIPAKLITGDANEEQILLSLQTYQDRSSHIIVALNSLYNLFRRSVVRNQADALDAILSCMKQHPKDWHVQISGSASLFYIVKGEQMAHAPRKLRKKAIDILLDAMENRDDEQTMLRNGFLTLCHFDIPHEVLYCYKRLVKILLGAVTPENQDHLVQRIGISLLNCLACQVDGTEKRMVGELGVICTMLSIVRRKLESKVCDETLEVSWSTMWNVTDETPSNCEKFMDGDGMELFIQCLKEFPEKPELLRNMMGLMGNISEVKYLRPRLMNQKYISKFSELLNSTSDGIEVSYNAAGVLSHIACDGAEAWIIDSPRRTDVLKTMVGVIESWDISAKRNINYRSFEPILRLVQAYDTPEAQHWAVWALCNLTRVYPERYCSLLEKESGVEILLALKADPRPYSRIKELASKVVSQITENKNKPSESKEGSASHVDSEMTSEEEDEEDREEEVEEEGEDSEIS</sequence>
<keyword evidence="8" id="KW-0812">Transmembrane</keyword>
<dbReference type="Pfam" id="PF22964">
    <property type="entry name" value="ZER1-like_2nd"/>
    <property type="match status" value="1"/>
</dbReference>
<evidence type="ECO:0000313" key="11">
    <source>
        <dbReference type="EMBL" id="CAI9714738.1"/>
    </source>
</evidence>
<accession>A0AA36AEQ5</accession>
<proteinExistence type="inferred from homology"/>
<organism evidence="11 12">
    <name type="scientific">Octopus vulgaris</name>
    <name type="common">Common octopus</name>
    <dbReference type="NCBI Taxonomy" id="6645"/>
    <lineage>
        <taxon>Eukaryota</taxon>
        <taxon>Metazoa</taxon>
        <taxon>Spiralia</taxon>
        <taxon>Lophotrochozoa</taxon>
        <taxon>Mollusca</taxon>
        <taxon>Cephalopoda</taxon>
        <taxon>Coleoidea</taxon>
        <taxon>Octopodiformes</taxon>
        <taxon>Octopoda</taxon>
        <taxon>Incirrata</taxon>
        <taxon>Octopodidae</taxon>
        <taxon>Octopus</taxon>
    </lineage>
</organism>
<dbReference type="Pfam" id="PF25013">
    <property type="entry name" value="LRR_Zer-1"/>
    <property type="match status" value="1"/>
</dbReference>
<keyword evidence="8" id="KW-1133">Transmembrane helix</keyword>
<evidence type="ECO:0000256" key="5">
    <source>
        <dbReference type="ARBA" id="ARBA00067612"/>
    </source>
</evidence>
<evidence type="ECO:0000256" key="3">
    <source>
        <dbReference type="ARBA" id="ARBA00022737"/>
    </source>
</evidence>
<keyword evidence="4" id="KW-0833">Ubl conjugation pathway</keyword>
<gene>
    <name evidence="11" type="ORF">OCTVUL_1B010887</name>
</gene>
<dbReference type="Gene3D" id="1.25.10.10">
    <property type="entry name" value="Leucine-rich Repeat Variant"/>
    <property type="match status" value="1"/>
</dbReference>
<dbReference type="FunFam" id="1.25.10.10:FF:000111">
    <property type="entry name" value="Protein zer-1 homolog"/>
    <property type="match status" value="1"/>
</dbReference>
<dbReference type="EMBL" id="OX597814">
    <property type="protein sequence ID" value="CAI9714738.1"/>
    <property type="molecule type" value="Genomic_DNA"/>
</dbReference>
<protein>
    <recommendedName>
        <fullName evidence="5">Protein zer-1 homolog</fullName>
    </recommendedName>
    <alternativeName>
        <fullName evidence="6">Zyg-11 homolog B-like protein</fullName>
    </alternativeName>
</protein>